<proteinExistence type="predicted"/>
<dbReference type="HOGENOM" id="CLU_2971167_0_0_9"/>
<dbReference type="Proteomes" id="UP000000814">
    <property type="component" value="Chromosome"/>
</dbReference>
<evidence type="ECO:0000313" key="1">
    <source>
        <dbReference type="EMBL" id="AAK80224.1"/>
    </source>
</evidence>
<keyword evidence="2" id="KW-1185">Reference proteome</keyword>
<accession>Q97GU8</accession>
<dbReference type="EMBL" id="AE001437">
    <property type="protein sequence ID" value="AAK80224.1"/>
    <property type="molecule type" value="Genomic_DNA"/>
</dbReference>
<reference evidence="1 2" key="1">
    <citation type="journal article" date="2001" name="J. Bacteriol.">
        <title>Genome sequence and comparative analysis of the solvent-producing bacterium Clostridium acetobutylicum.</title>
        <authorList>
            <person name="Nolling J."/>
            <person name="Breton G."/>
            <person name="Omelchenko M.V."/>
            <person name="Makarova K.S."/>
            <person name="Zeng Q."/>
            <person name="Gibson R."/>
            <person name="Lee H.M."/>
            <person name="Dubois J."/>
            <person name="Qiu D."/>
            <person name="Hitti J."/>
            <person name="Wolf Y.I."/>
            <person name="Tatusov R.L."/>
            <person name="Sabathe F."/>
            <person name="Doucette-Stamm L."/>
            <person name="Soucaille P."/>
            <person name="Daly M.J."/>
            <person name="Bennett G.N."/>
            <person name="Koonin E.V."/>
            <person name="Smith D.R."/>
        </authorList>
    </citation>
    <scope>NUCLEOTIDE SEQUENCE [LARGE SCALE GENOMIC DNA]</scope>
    <source>
        <strain evidence="2">ATCC 824 / DSM 792 / JCM 1419 / LMG 5710 / VKM B-1787</strain>
    </source>
</reference>
<dbReference type="AlphaFoldDB" id="Q97GU8"/>
<gene>
    <name evidence="1" type="ordered locus">CA_C2267</name>
</gene>
<dbReference type="KEGG" id="cac:CA_C2267"/>
<dbReference type="STRING" id="272562.CA_C2267"/>
<protein>
    <submittedName>
        <fullName evidence="1">Uncharacterized protein</fullName>
    </submittedName>
</protein>
<name>Q97GU8_CLOAB</name>
<sequence length="58" mass="6608">MRDGGLGASPLYSGVKKGTKLEKSQYTNIKRLGINPNLFIKYQLNTTYYIFLFIIAFT</sequence>
<organism evidence="1 2">
    <name type="scientific">Clostridium acetobutylicum (strain ATCC 824 / DSM 792 / JCM 1419 / IAM 19013 / LMG 5710 / NBRC 13948 / NRRL B-527 / VKM B-1787 / 2291 / W)</name>
    <dbReference type="NCBI Taxonomy" id="272562"/>
    <lineage>
        <taxon>Bacteria</taxon>
        <taxon>Bacillati</taxon>
        <taxon>Bacillota</taxon>
        <taxon>Clostridia</taxon>
        <taxon>Eubacteriales</taxon>
        <taxon>Clostridiaceae</taxon>
        <taxon>Clostridium</taxon>
    </lineage>
</organism>
<evidence type="ECO:0000313" key="2">
    <source>
        <dbReference type="Proteomes" id="UP000000814"/>
    </source>
</evidence>
<dbReference type="PIR" id="E97179">
    <property type="entry name" value="E97179"/>
</dbReference>